<proteinExistence type="predicted"/>
<evidence type="ECO:0000313" key="1">
    <source>
        <dbReference type="EMBL" id="CAI9778237.1"/>
    </source>
</evidence>
<protein>
    <submittedName>
        <fullName evidence="1">Uncharacterized protein</fullName>
    </submittedName>
</protein>
<sequence>MAYHPILRTESLPLSQIENLFQASTYLEAPCHEVILEITVKDGQPPLCIISDVYMGGGAYGTAAYVSLWQHLSHRSTKEDEFSPDLCRFHISQLHQFLRAADGTDPWSRFFQPQISLSLGSFGWLCNSVEDIEPLGSDILR</sequence>
<dbReference type="Proteomes" id="UP000834106">
    <property type="component" value="Chromosome 16"/>
</dbReference>
<gene>
    <name evidence="1" type="ORF">FPE_LOCUS25667</name>
</gene>
<keyword evidence="2" id="KW-1185">Reference proteome</keyword>
<dbReference type="Gene3D" id="3.40.50.2000">
    <property type="entry name" value="Glycogen Phosphorylase B"/>
    <property type="match status" value="1"/>
</dbReference>
<organism evidence="1 2">
    <name type="scientific">Fraxinus pennsylvanica</name>
    <dbReference type="NCBI Taxonomy" id="56036"/>
    <lineage>
        <taxon>Eukaryota</taxon>
        <taxon>Viridiplantae</taxon>
        <taxon>Streptophyta</taxon>
        <taxon>Embryophyta</taxon>
        <taxon>Tracheophyta</taxon>
        <taxon>Spermatophyta</taxon>
        <taxon>Magnoliopsida</taxon>
        <taxon>eudicotyledons</taxon>
        <taxon>Gunneridae</taxon>
        <taxon>Pentapetalae</taxon>
        <taxon>asterids</taxon>
        <taxon>lamiids</taxon>
        <taxon>Lamiales</taxon>
        <taxon>Oleaceae</taxon>
        <taxon>Oleeae</taxon>
        <taxon>Fraxinus</taxon>
    </lineage>
</organism>
<reference evidence="1" key="1">
    <citation type="submission" date="2023-05" db="EMBL/GenBank/DDBJ databases">
        <authorList>
            <person name="Huff M."/>
        </authorList>
    </citation>
    <scope>NUCLEOTIDE SEQUENCE</scope>
</reference>
<name>A0AAD2A451_9LAMI</name>
<evidence type="ECO:0000313" key="2">
    <source>
        <dbReference type="Proteomes" id="UP000834106"/>
    </source>
</evidence>
<accession>A0AAD2A451</accession>
<dbReference type="AlphaFoldDB" id="A0AAD2A451"/>
<dbReference type="EMBL" id="OU503051">
    <property type="protein sequence ID" value="CAI9778237.1"/>
    <property type="molecule type" value="Genomic_DNA"/>
</dbReference>
<dbReference type="SUPFAM" id="SSF53756">
    <property type="entry name" value="UDP-Glycosyltransferase/glycogen phosphorylase"/>
    <property type="match status" value="1"/>
</dbReference>